<accession>A0A8R1UT92</accession>
<dbReference type="AlphaFoldDB" id="A0A454XZA0"/>
<evidence type="ECO:0000313" key="2">
    <source>
        <dbReference type="Proteomes" id="UP000005239"/>
    </source>
</evidence>
<accession>A0A454XZA0</accession>
<organism evidence="1 2">
    <name type="scientific">Pristionchus pacificus</name>
    <name type="common">Parasitic nematode worm</name>
    <dbReference type="NCBI Taxonomy" id="54126"/>
    <lineage>
        <taxon>Eukaryota</taxon>
        <taxon>Metazoa</taxon>
        <taxon>Ecdysozoa</taxon>
        <taxon>Nematoda</taxon>
        <taxon>Chromadorea</taxon>
        <taxon>Rhabditida</taxon>
        <taxon>Rhabditina</taxon>
        <taxon>Diplogasteromorpha</taxon>
        <taxon>Diplogasteroidea</taxon>
        <taxon>Neodiplogasteridae</taxon>
        <taxon>Pristionchus</taxon>
    </lineage>
</organism>
<gene>
    <name evidence="1" type="primary">WBGene00276757</name>
</gene>
<proteinExistence type="predicted"/>
<protein>
    <submittedName>
        <fullName evidence="1">Uncharacterized protein</fullName>
    </submittedName>
</protein>
<name>A0A454XZA0_PRIPA</name>
<dbReference type="EnsemblMetazoa" id="PPA38388.1">
    <property type="protein sequence ID" value="PPA38388.1"/>
    <property type="gene ID" value="WBGene00276757"/>
</dbReference>
<evidence type="ECO:0000313" key="1">
    <source>
        <dbReference type="EnsemblMetazoa" id="PPA38388.1"/>
    </source>
</evidence>
<reference evidence="1" key="2">
    <citation type="submission" date="2022-06" db="UniProtKB">
        <authorList>
            <consortium name="EnsemblMetazoa"/>
        </authorList>
    </citation>
    <scope>IDENTIFICATION</scope>
    <source>
        <strain evidence="1">PS312</strain>
    </source>
</reference>
<dbReference type="Proteomes" id="UP000005239">
    <property type="component" value="Unassembled WGS sequence"/>
</dbReference>
<sequence length="142" mass="16392">MGCIKSRPMKARITPPSDPYYLPFHRINKQLNDYQRELAIYQMEIEDGFRIDSNLSFIAVRSWIVDSHPADVEQRIEWLTLVRNLIIDMARLSVRISQRRGMMTNQRGIYHSSCPDLARFDDDCDLVGNEDSDLAVSSLSLG</sequence>
<keyword evidence="2" id="KW-1185">Reference proteome</keyword>
<reference evidence="2" key="1">
    <citation type="journal article" date="2008" name="Nat. Genet.">
        <title>The Pristionchus pacificus genome provides a unique perspective on nematode lifestyle and parasitism.</title>
        <authorList>
            <person name="Dieterich C."/>
            <person name="Clifton S.W."/>
            <person name="Schuster L.N."/>
            <person name="Chinwalla A."/>
            <person name="Delehaunty K."/>
            <person name="Dinkelacker I."/>
            <person name="Fulton L."/>
            <person name="Fulton R."/>
            <person name="Godfrey J."/>
            <person name="Minx P."/>
            <person name="Mitreva M."/>
            <person name="Roeseler W."/>
            <person name="Tian H."/>
            <person name="Witte H."/>
            <person name="Yang S.P."/>
            <person name="Wilson R.K."/>
            <person name="Sommer R.J."/>
        </authorList>
    </citation>
    <scope>NUCLEOTIDE SEQUENCE [LARGE SCALE GENOMIC DNA]</scope>
    <source>
        <strain evidence="2">PS312</strain>
    </source>
</reference>